<evidence type="ECO:0000313" key="1">
    <source>
        <dbReference type="EMBL" id="USW53603.1"/>
    </source>
</evidence>
<evidence type="ECO:0000313" key="2">
    <source>
        <dbReference type="Proteomes" id="UP001056384"/>
    </source>
</evidence>
<dbReference type="AlphaFoldDB" id="A0A9Q9AUU2"/>
<reference evidence="1" key="1">
    <citation type="submission" date="2022-06" db="EMBL/GenBank/DDBJ databases">
        <title>Complete genome sequences of two strains of the flax pathogen Septoria linicola.</title>
        <authorList>
            <person name="Lapalu N."/>
            <person name="Simon A."/>
            <person name="Demenou B."/>
            <person name="Paumier D."/>
            <person name="Guillot M.-P."/>
            <person name="Gout L."/>
            <person name="Valade R."/>
        </authorList>
    </citation>
    <scope>NUCLEOTIDE SEQUENCE</scope>
    <source>
        <strain evidence="1">SE15195</strain>
    </source>
</reference>
<keyword evidence="2" id="KW-1185">Reference proteome</keyword>
<gene>
    <name evidence="1" type="ORF">Slin15195_G069220</name>
</gene>
<name>A0A9Q9AUU2_9PEZI</name>
<proteinExistence type="predicted"/>
<accession>A0A9Q9AUU2</accession>
<dbReference type="EMBL" id="CP099422">
    <property type="protein sequence ID" value="USW53603.1"/>
    <property type="molecule type" value="Genomic_DNA"/>
</dbReference>
<sequence>MSSSTTPFQLLVTGKAEIPHPAERAIIAVSVSSSGTNKPSVSDEVVTTAKHIEKLLGAICPHDLSPEAKAQTPLAH</sequence>
<protein>
    <submittedName>
        <fullName evidence="1">Uncharacterized protein</fullName>
    </submittedName>
</protein>
<dbReference type="Proteomes" id="UP001056384">
    <property type="component" value="Chromosome 5"/>
</dbReference>
<organism evidence="1 2">
    <name type="scientific">Septoria linicola</name>
    <dbReference type="NCBI Taxonomy" id="215465"/>
    <lineage>
        <taxon>Eukaryota</taxon>
        <taxon>Fungi</taxon>
        <taxon>Dikarya</taxon>
        <taxon>Ascomycota</taxon>
        <taxon>Pezizomycotina</taxon>
        <taxon>Dothideomycetes</taxon>
        <taxon>Dothideomycetidae</taxon>
        <taxon>Mycosphaerellales</taxon>
        <taxon>Mycosphaerellaceae</taxon>
        <taxon>Septoria</taxon>
    </lineage>
</organism>